<keyword evidence="2" id="KW-1185">Reference proteome</keyword>
<organism evidence="1 2">
    <name type="scientific">Mesorhizobium montanum</name>
    <dbReference type="NCBI Taxonomy" id="3072323"/>
    <lineage>
        <taxon>Bacteria</taxon>
        <taxon>Pseudomonadati</taxon>
        <taxon>Pseudomonadota</taxon>
        <taxon>Alphaproteobacteria</taxon>
        <taxon>Hyphomicrobiales</taxon>
        <taxon>Phyllobacteriaceae</taxon>
        <taxon>Mesorhizobium</taxon>
    </lineage>
</organism>
<accession>A0ABU4ZV39</accession>
<gene>
    <name evidence="1" type="ORF">RFM68_33130</name>
</gene>
<reference evidence="1 2" key="1">
    <citation type="submission" date="2023-08" db="EMBL/GenBank/DDBJ databases">
        <title>Implementing the SeqCode for naming new Mesorhizobium species isolated from Vachellia karroo root nodules.</title>
        <authorList>
            <person name="Van Lill M."/>
        </authorList>
    </citation>
    <scope>NUCLEOTIDE SEQUENCE [LARGE SCALE GENOMIC DNA]</scope>
    <source>
        <strain evidence="1 2">MSK 1335</strain>
    </source>
</reference>
<name>A0ABU4ZV39_9HYPH</name>
<proteinExistence type="predicted"/>
<protein>
    <submittedName>
        <fullName evidence="1">Uncharacterized protein</fullName>
    </submittedName>
</protein>
<evidence type="ECO:0000313" key="1">
    <source>
        <dbReference type="EMBL" id="MDX8529277.1"/>
    </source>
</evidence>
<dbReference type="EMBL" id="JAVIJF010000047">
    <property type="protein sequence ID" value="MDX8529277.1"/>
    <property type="molecule type" value="Genomic_DNA"/>
</dbReference>
<comment type="caution">
    <text evidence="1">The sequence shown here is derived from an EMBL/GenBank/DDBJ whole genome shotgun (WGS) entry which is preliminary data.</text>
</comment>
<evidence type="ECO:0000313" key="2">
    <source>
        <dbReference type="Proteomes" id="UP001276840"/>
    </source>
</evidence>
<sequence>MAENEEARARAKAARESYVHWLVGRTGITAIQAHELIDLLGTANLASLVREALLLLKK</sequence>
<dbReference type="RefSeq" id="WP_320237146.1">
    <property type="nucleotide sequence ID" value="NZ_JAVIJF010000047.1"/>
</dbReference>
<dbReference type="Proteomes" id="UP001276840">
    <property type="component" value="Unassembled WGS sequence"/>
</dbReference>